<evidence type="ECO:0000313" key="2">
    <source>
        <dbReference type="Proteomes" id="UP000019854"/>
    </source>
</evidence>
<dbReference type="SUPFAM" id="SSF53474">
    <property type="entry name" value="alpha/beta-Hydrolases"/>
    <property type="match status" value="1"/>
</dbReference>
<proteinExistence type="predicted"/>
<dbReference type="Proteomes" id="UP000019854">
    <property type="component" value="Unassembled WGS sequence"/>
</dbReference>
<accession>A0A829PTK5</accession>
<protein>
    <submittedName>
        <fullName evidence="1">Alpha/beta hydrolase family protein</fullName>
    </submittedName>
</protein>
<dbReference type="AlphaFoldDB" id="A0A829PTK5"/>
<dbReference type="GO" id="GO:0016787">
    <property type="term" value="F:hydrolase activity"/>
    <property type="evidence" value="ECO:0007669"/>
    <property type="project" value="UniProtKB-KW"/>
</dbReference>
<organism evidence="1 2">
    <name type="scientific">Mycobacteroides abscessus MAB_030201_1075</name>
    <dbReference type="NCBI Taxonomy" id="1335410"/>
    <lineage>
        <taxon>Bacteria</taxon>
        <taxon>Bacillati</taxon>
        <taxon>Actinomycetota</taxon>
        <taxon>Actinomycetes</taxon>
        <taxon>Mycobacteriales</taxon>
        <taxon>Mycobacteriaceae</taxon>
        <taxon>Mycobacteroides</taxon>
        <taxon>Mycobacteroides abscessus</taxon>
    </lineage>
</organism>
<gene>
    <name evidence="1" type="ORF">L829_4246</name>
</gene>
<keyword evidence="1" id="KW-0378">Hydrolase</keyword>
<sequence length="356" mass="38150">MHELSERAELVRLHGRAQAIPSSEIDRILLSIDSLDDGPRGWATVWARAADVRLARGDHAGAMARLNLARFPFPSTAEGRRAHARCVAIAADIAAGQGIMRLDLGDSAAWYRPAPDSADTPRLLVVCGGIVSIKEQWFSLFGLGRRLGLAVLLTELPGVGEHDAAYGLDAPERFGALLDSAAARQPFQSAFAMALSFGGTVALKAAARDTRIGGLLSVGPPIRHFFRDSTWWPRVPQTTKDALVATTRVDEQALPQALAPFALEDSELAAINVPVTAVASLRDEILPTADPLLLRTAVPSARVVAYDDVHGSPHHLLDTRLLTLAALAEFSSSRRPLLAGAARLATQLRRSERTLA</sequence>
<dbReference type="EMBL" id="JAOX01000001">
    <property type="protein sequence ID" value="ETZ90660.1"/>
    <property type="molecule type" value="Genomic_DNA"/>
</dbReference>
<dbReference type="Gene3D" id="3.40.50.1820">
    <property type="entry name" value="alpha/beta hydrolase"/>
    <property type="match status" value="1"/>
</dbReference>
<reference evidence="1 2" key="1">
    <citation type="submission" date="2014-01" db="EMBL/GenBank/DDBJ databases">
        <authorList>
            <person name="Zelazny A."/>
            <person name="Olivier K."/>
            <person name="Sampaio E.P."/>
            <person name="Holland S.M."/>
            <person name="Tallon L.J."/>
            <person name="Sadzewicz L.K."/>
            <person name="Sengamalay N."/>
            <person name="Fraser C.M."/>
            <person name="Hine E."/>
            <person name="Shefchek K.A."/>
            <person name="Das S.P."/>
            <person name="Shallom S.J."/>
            <person name="Agrawal S."/>
            <person name="Tettelin H."/>
        </authorList>
    </citation>
    <scope>NUCLEOTIDE SEQUENCE [LARGE SCALE GENOMIC DNA]</scope>
    <source>
        <strain evidence="1 2">MAB_030201_1075</strain>
    </source>
</reference>
<dbReference type="InterPro" id="IPR029058">
    <property type="entry name" value="AB_hydrolase_fold"/>
</dbReference>
<evidence type="ECO:0000313" key="1">
    <source>
        <dbReference type="EMBL" id="ETZ90660.1"/>
    </source>
</evidence>
<name>A0A829PTK5_9MYCO</name>
<comment type="caution">
    <text evidence="1">The sequence shown here is derived from an EMBL/GenBank/DDBJ whole genome shotgun (WGS) entry which is preliminary data.</text>
</comment>